<dbReference type="AlphaFoldDB" id="A0AAE5AVL3"/>
<reference evidence="2 3" key="1">
    <citation type="submission" date="2019-12" db="EMBL/GenBank/DDBJ databases">
        <title>Whole-genome sequencing of Allorhizobium vitis.</title>
        <authorList>
            <person name="Gan H.M."/>
            <person name="Szegedi E."/>
            <person name="Burr T."/>
            <person name="Savka M.A."/>
        </authorList>
    </citation>
    <scope>NUCLEOTIDE SEQUENCE [LARGE SCALE GENOMIC DNA]</scope>
    <source>
        <strain evidence="2 3">CG989</strain>
    </source>
</reference>
<proteinExistence type="predicted"/>
<evidence type="ECO:0000313" key="3">
    <source>
        <dbReference type="Proteomes" id="UP000436692"/>
    </source>
</evidence>
<dbReference type="SUPFAM" id="SSF51735">
    <property type="entry name" value="NAD(P)-binding Rossmann-fold domains"/>
    <property type="match status" value="1"/>
</dbReference>
<protein>
    <submittedName>
        <fullName evidence="2">NAD(P)H-binding protein</fullName>
    </submittedName>
</protein>
<dbReference type="Proteomes" id="UP000436692">
    <property type="component" value="Unassembled WGS sequence"/>
</dbReference>
<accession>A0AAE5AVL3</accession>
<evidence type="ECO:0000313" key="2">
    <source>
        <dbReference type="EMBL" id="MUZ57699.1"/>
    </source>
</evidence>
<dbReference type="EMBL" id="WPHM01000004">
    <property type="protein sequence ID" value="MUZ57699.1"/>
    <property type="molecule type" value="Genomic_DNA"/>
</dbReference>
<dbReference type="RefSeq" id="WP_156629806.1">
    <property type="nucleotide sequence ID" value="NZ_JABAEJ010000003.1"/>
</dbReference>
<dbReference type="PANTHER" id="PTHR48079:SF6">
    <property type="entry name" value="NAD(P)-BINDING DOMAIN-CONTAINING PROTEIN-RELATED"/>
    <property type="match status" value="1"/>
</dbReference>
<name>A0AAE5AVL3_AGRVI</name>
<dbReference type="GO" id="GO:0005737">
    <property type="term" value="C:cytoplasm"/>
    <property type="evidence" value="ECO:0007669"/>
    <property type="project" value="TreeGrafter"/>
</dbReference>
<dbReference type="InterPro" id="IPR036291">
    <property type="entry name" value="NAD(P)-bd_dom_sf"/>
</dbReference>
<comment type="caution">
    <text evidence="2">The sequence shown here is derived from an EMBL/GenBank/DDBJ whole genome shotgun (WGS) entry which is preliminary data.</text>
</comment>
<feature type="domain" description="NAD-dependent epimerase/dehydratase" evidence="1">
    <location>
        <begin position="15"/>
        <end position="241"/>
    </location>
</feature>
<dbReference type="Gene3D" id="3.40.50.720">
    <property type="entry name" value="NAD(P)-binding Rossmann-like Domain"/>
    <property type="match status" value="1"/>
</dbReference>
<organism evidence="2 3">
    <name type="scientific">Agrobacterium vitis</name>
    <name type="common">Rhizobium vitis</name>
    <dbReference type="NCBI Taxonomy" id="373"/>
    <lineage>
        <taxon>Bacteria</taxon>
        <taxon>Pseudomonadati</taxon>
        <taxon>Pseudomonadota</taxon>
        <taxon>Alphaproteobacteria</taxon>
        <taxon>Hyphomicrobiales</taxon>
        <taxon>Rhizobiaceae</taxon>
        <taxon>Rhizobium/Agrobacterium group</taxon>
        <taxon>Agrobacterium</taxon>
    </lineage>
</organism>
<dbReference type="InterPro" id="IPR001509">
    <property type="entry name" value="Epimerase_deHydtase"/>
</dbReference>
<dbReference type="GO" id="GO:0004029">
    <property type="term" value="F:aldehyde dehydrogenase (NAD+) activity"/>
    <property type="evidence" value="ECO:0007669"/>
    <property type="project" value="TreeGrafter"/>
</dbReference>
<evidence type="ECO:0000259" key="1">
    <source>
        <dbReference type="Pfam" id="PF01370"/>
    </source>
</evidence>
<dbReference type="PANTHER" id="PTHR48079">
    <property type="entry name" value="PROTEIN YEEZ"/>
    <property type="match status" value="1"/>
</dbReference>
<gene>
    <name evidence="2" type="ORF">GOZ95_09565</name>
</gene>
<dbReference type="InterPro" id="IPR051783">
    <property type="entry name" value="NAD(P)-dependent_oxidoreduct"/>
</dbReference>
<dbReference type="Pfam" id="PF01370">
    <property type="entry name" value="Epimerase"/>
    <property type="match status" value="1"/>
</dbReference>
<dbReference type="CDD" id="cd05228">
    <property type="entry name" value="AR_FR_like_1_SDR_e"/>
    <property type="match status" value="1"/>
</dbReference>
<sequence>MPINDNTVFPSPLAFVTGATGLLGNNLVRELIADGWRVRALVRSPEKAAKQFAGLDLEIVTGDMLDIPGFADALQGVDVVFHTAAYFRDSYKGGRHWDALHAANVEGTRDLLDHVWRAGVRRFVHTSSVAVLRGIPGQIIDETMLRDERDADDYYRSKILADRAVLSFLDLHPDFWALMVLPGWMHGPGDIGPTSAGQTVLDVAFERLPGVPPGSFSVVDARDVAKAMILANKQGRRGERYLAAGRHMTMGDLLPLIAQAVGVAAPTRRIPLFLLYLIGAGNELYARITSRPVLLSWAMARTVATENDRSRYNPARSKRELGLEFRPVTETLRDEVDWFRRHGLLPS</sequence>